<accession>A0A3A1N5H6</accession>
<sequence length="124" mass="14784">MQKEAKKEFLGKLYILFKRSDKTYASYIQNNKQFLFAKILKKCNDNILQLLVENSHLLSDELIKDSMELIFHLDIWIEKWNYFEIKQKPKIEDSFVFENEHTFPHNAVQNLKEEFLAIRSAGGL</sequence>
<dbReference type="AlphaFoldDB" id="A0A3A1N5H6"/>
<proteinExistence type="predicted"/>
<organism evidence="1 2">
    <name type="scientific">Flagellimonas lutimaris</name>
    <dbReference type="NCBI Taxonomy" id="475082"/>
    <lineage>
        <taxon>Bacteria</taxon>
        <taxon>Pseudomonadati</taxon>
        <taxon>Bacteroidota</taxon>
        <taxon>Flavobacteriia</taxon>
        <taxon>Flavobacteriales</taxon>
        <taxon>Flavobacteriaceae</taxon>
        <taxon>Flagellimonas</taxon>
    </lineage>
</organism>
<keyword evidence="2" id="KW-1185">Reference proteome</keyword>
<dbReference type="EMBL" id="QXFH01000077">
    <property type="protein sequence ID" value="RIV30526.1"/>
    <property type="molecule type" value="Genomic_DNA"/>
</dbReference>
<comment type="caution">
    <text evidence="1">The sequence shown here is derived from an EMBL/GenBank/DDBJ whole genome shotgun (WGS) entry which is preliminary data.</text>
</comment>
<dbReference type="Proteomes" id="UP000266067">
    <property type="component" value="Unassembled WGS sequence"/>
</dbReference>
<reference evidence="1 2" key="1">
    <citation type="submission" date="2018-08" db="EMBL/GenBank/DDBJ databases">
        <title>Proposal of Muricauda 72 sp.nov. and Muricauda NH166 sp.nov., isolated from seawater.</title>
        <authorList>
            <person name="Cheng H."/>
            <person name="Wu Y.-H."/>
            <person name="Guo L.-L."/>
            <person name="Xu X.-W."/>
        </authorList>
    </citation>
    <scope>NUCLEOTIDE SEQUENCE [LARGE SCALE GENOMIC DNA]</scope>
    <source>
        <strain evidence="1 2">KCTC 22173</strain>
    </source>
</reference>
<evidence type="ECO:0000313" key="1">
    <source>
        <dbReference type="EMBL" id="RIV30526.1"/>
    </source>
</evidence>
<protein>
    <submittedName>
        <fullName evidence="1">Uncharacterized protein</fullName>
    </submittedName>
</protein>
<name>A0A3A1N5H6_9FLAO</name>
<evidence type="ECO:0000313" key="2">
    <source>
        <dbReference type="Proteomes" id="UP000266067"/>
    </source>
</evidence>
<dbReference type="OrthoDB" id="545125at2"/>
<gene>
    <name evidence="1" type="ORF">D2V08_15665</name>
</gene>
<dbReference type="RefSeq" id="WP_119609251.1">
    <property type="nucleotide sequence ID" value="NZ_QXFH01000077.1"/>
</dbReference>